<dbReference type="EMBL" id="CP099418">
    <property type="protein sequence ID" value="USW48612.1"/>
    <property type="molecule type" value="Genomic_DNA"/>
</dbReference>
<feature type="compositionally biased region" description="Basic residues" evidence="1">
    <location>
        <begin position="1"/>
        <end position="12"/>
    </location>
</feature>
<evidence type="ECO:0000256" key="1">
    <source>
        <dbReference type="SAM" id="MobiDB-lite"/>
    </source>
</evidence>
<organism evidence="2 3">
    <name type="scientific">Septoria linicola</name>
    <dbReference type="NCBI Taxonomy" id="215465"/>
    <lineage>
        <taxon>Eukaryota</taxon>
        <taxon>Fungi</taxon>
        <taxon>Dikarya</taxon>
        <taxon>Ascomycota</taxon>
        <taxon>Pezizomycotina</taxon>
        <taxon>Dothideomycetes</taxon>
        <taxon>Dothideomycetidae</taxon>
        <taxon>Mycosphaerellales</taxon>
        <taxon>Mycosphaerellaceae</taxon>
        <taxon>Septoria</taxon>
    </lineage>
</organism>
<keyword evidence="3" id="KW-1185">Reference proteome</keyword>
<dbReference type="OrthoDB" id="3648559at2759"/>
<dbReference type="AlphaFoldDB" id="A0A9Q9AM97"/>
<evidence type="ECO:0000313" key="3">
    <source>
        <dbReference type="Proteomes" id="UP001056384"/>
    </source>
</evidence>
<reference evidence="2" key="1">
    <citation type="submission" date="2022-06" db="EMBL/GenBank/DDBJ databases">
        <title>Complete genome sequences of two strains of the flax pathogen Septoria linicola.</title>
        <authorList>
            <person name="Lapalu N."/>
            <person name="Simon A."/>
            <person name="Demenou B."/>
            <person name="Paumier D."/>
            <person name="Guillot M.-P."/>
            <person name="Gout L."/>
            <person name="Valade R."/>
        </authorList>
    </citation>
    <scope>NUCLEOTIDE SEQUENCE</scope>
    <source>
        <strain evidence="2">SE15195</strain>
    </source>
</reference>
<protein>
    <submittedName>
        <fullName evidence="2">Uncharacterized protein</fullName>
    </submittedName>
</protein>
<name>A0A9Q9AM97_9PEZI</name>
<accession>A0A9Q9AM97</accession>
<gene>
    <name evidence="2" type="ORF">Slin15195_G019310</name>
</gene>
<feature type="region of interest" description="Disordered" evidence="1">
    <location>
        <begin position="1"/>
        <end position="20"/>
    </location>
</feature>
<proteinExistence type="predicted"/>
<sequence length="58" mass="6595">MAARTMKLKSKPNSKLWDMSRREISARRQVGDAESTVNQASSKAEVPWWKNVSMEEGV</sequence>
<evidence type="ECO:0000313" key="2">
    <source>
        <dbReference type="EMBL" id="USW48612.1"/>
    </source>
</evidence>
<dbReference type="Proteomes" id="UP001056384">
    <property type="component" value="Chromosome 1"/>
</dbReference>